<proteinExistence type="predicted"/>
<evidence type="ECO:0000313" key="3">
    <source>
        <dbReference type="Proteomes" id="UP000183376"/>
    </source>
</evidence>
<dbReference type="STRING" id="211114.SAMN04489726_6490"/>
<reference evidence="2 3" key="1">
    <citation type="submission" date="2016-10" db="EMBL/GenBank/DDBJ databases">
        <authorList>
            <person name="de Groot N.N."/>
        </authorList>
    </citation>
    <scope>NUCLEOTIDE SEQUENCE [LARGE SCALE GENOMIC DNA]</scope>
    <source>
        <strain evidence="2 3">DSM 44149</strain>
    </source>
</reference>
<sequence>MPSVRLPEQFREAFNTGSSAAVEAVYEPDGVFVDGPGNPVTGPDRKRANEKMLALGEPIEVRPRHTYVAGDIALLIVDWSIGEVHGTATDVARRGPDGVWRYVIDNPFGTA</sequence>
<evidence type="ECO:0000313" key="2">
    <source>
        <dbReference type="EMBL" id="SDN40966.1"/>
    </source>
</evidence>
<evidence type="ECO:0000259" key="1">
    <source>
        <dbReference type="Pfam" id="PF12680"/>
    </source>
</evidence>
<dbReference type="InterPro" id="IPR032710">
    <property type="entry name" value="NTF2-like_dom_sf"/>
</dbReference>
<dbReference type="GO" id="GO:0016853">
    <property type="term" value="F:isomerase activity"/>
    <property type="evidence" value="ECO:0007669"/>
    <property type="project" value="UniProtKB-KW"/>
</dbReference>
<gene>
    <name evidence="2" type="ORF">SAMN04489726_6490</name>
</gene>
<feature type="domain" description="SnoaL-like" evidence="1">
    <location>
        <begin position="8"/>
        <end position="91"/>
    </location>
</feature>
<protein>
    <submittedName>
        <fullName evidence="2">Ketosteroid isomerase homolog</fullName>
    </submittedName>
</protein>
<dbReference type="EMBL" id="LT629701">
    <property type="protein sequence ID" value="SDN40966.1"/>
    <property type="molecule type" value="Genomic_DNA"/>
</dbReference>
<organism evidence="2 3">
    <name type="scientific">Allokutzneria albata</name>
    <name type="common">Kibdelosporangium albatum</name>
    <dbReference type="NCBI Taxonomy" id="211114"/>
    <lineage>
        <taxon>Bacteria</taxon>
        <taxon>Bacillati</taxon>
        <taxon>Actinomycetota</taxon>
        <taxon>Actinomycetes</taxon>
        <taxon>Pseudonocardiales</taxon>
        <taxon>Pseudonocardiaceae</taxon>
        <taxon>Allokutzneria</taxon>
    </lineage>
</organism>
<keyword evidence="3" id="KW-1185">Reference proteome</keyword>
<dbReference type="eggNOG" id="COG4319">
    <property type="taxonomic scope" value="Bacteria"/>
</dbReference>
<dbReference type="SUPFAM" id="SSF54427">
    <property type="entry name" value="NTF2-like"/>
    <property type="match status" value="1"/>
</dbReference>
<dbReference type="Gene3D" id="3.10.450.50">
    <property type="match status" value="1"/>
</dbReference>
<dbReference type="AlphaFoldDB" id="A0A1H0B5P8"/>
<dbReference type="Proteomes" id="UP000183376">
    <property type="component" value="Chromosome I"/>
</dbReference>
<name>A0A1H0B5P8_ALLAB</name>
<keyword evidence="2" id="KW-0413">Isomerase</keyword>
<dbReference type="InterPro" id="IPR037401">
    <property type="entry name" value="SnoaL-like"/>
</dbReference>
<dbReference type="Pfam" id="PF12680">
    <property type="entry name" value="SnoaL_2"/>
    <property type="match status" value="1"/>
</dbReference>
<accession>A0A1H0B5P8</accession>